<accession>X1S5R3</accession>
<proteinExistence type="predicted"/>
<sequence>MPNGFTKARNMAQSFLRSGAREGLSASSVLDTLRETGLGYRRTDFLKDYRNYGRIPAQYETMKYVAADKRMADYNYIGVPRFQKANYAYVVDVEVYNPATGDTFDMRTTVASDQALTRAQARTAGLEAVLPSIDNSKFDILGYDWENAYHLIGAEW</sequence>
<gene>
    <name evidence="1" type="ORF">S12H4_06677</name>
</gene>
<organism evidence="1">
    <name type="scientific">marine sediment metagenome</name>
    <dbReference type="NCBI Taxonomy" id="412755"/>
    <lineage>
        <taxon>unclassified sequences</taxon>
        <taxon>metagenomes</taxon>
        <taxon>ecological metagenomes</taxon>
    </lineage>
</organism>
<comment type="caution">
    <text evidence="1">The sequence shown here is derived from an EMBL/GenBank/DDBJ whole genome shotgun (WGS) entry which is preliminary data.</text>
</comment>
<evidence type="ECO:0000313" key="1">
    <source>
        <dbReference type="EMBL" id="GAI70790.1"/>
    </source>
</evidence>
<dbReference type="AlphaFoldDB" id="X1S5R3"/>
<protein>
    <submittedName>
        <fullName evidence="1">Uncharacterized protein</fullName>
    </submittedName>
</protein>
<dbReference type="EMBL" id="BARW01002374">
    <property type="protein sequence ID" value="GAI70790.1"/>
    <property type="molecule type" value="Genomic_DNA"/>
</dbReference>
<reference evidence="1" key="1">
    <citation type="journal article" date="2014" name="Front. Microbiol.">
        <title>High frequency of phylogenetically diverse reductive dehalogenase-homologous genes in deep subseafloor sedimentary metagenomes.</title>
        <authorList>
            <person name="Kawai M."/>
            <person name="Futagami T."/>
            <person name="Toyoda A."/>
            <person name="Takaki Y."/>
            <person name="Nishi S."/>
            <person name="Hori S."/>
            <person name="Arai W."/>
            <person name="Tsubouchi T."/>
            <person name="Morono Y."/>
            <person name="Uchiyama I."/>
            <person name="Ito T."/>
            <person name="Fujiyama A."/>
            <person name="Inagaki F."/>
            <person name="Takami H."/>
        </authorList>
    </citation>
    <scope>NUCLEOTIDE SEQUENCE</scope>
    <source>
        <strain evidence="1">Expedition CK06-06</strain>
    </source>
</reference>
<name>X1S5R3_9ZZZZ</name>